<evidence type="ECO:0000313" key="3">
    <source>
        <dbReference type="Proteomes" id="UP000033423"/>
    </source>
</evidence>
<dbReference type="Gene3D" id="1.10.287.610">
    <property type="entry name" value="Helix hairpin bin"/>
    <property type="match status" value="1"/>
</dbReference>
<dbReference type="InterPro" id="IPR013839">
    <property type="entry name" value="DNAligase_adenylation"/>
</dbReference>
<accession>A0A0F3GST4</accession>
<dbReference type="SMART" id="SM00532">
    <property type="entry name" value="LIGANc"/>
    <property type="match status" value="1"/>
</dbReference>
<comment type="caution">
    <text evidence="2">The sequence shown here is derived from an EMBL/GenBank/DDBJ whole genome shotgun (WGS) entry which is preliminary data.</text>
</comment>
<keyword evidence="3" id="KW-1185">Reference proteome</keyword>
<organism evidence="2 3">
    <name type="scientific">Candidatus Magnetobacterium bavaricum</name>
    <dbReference type="NCBI Taxonomy" id="29290"/>
    <lineage>
        <taxon>Bacteria</taxon>
        <taxon>Pseudomonadati</taxon>
        <taxon>Nitrospirota</taxon>
        <taxon>Thermodesulfovibrionia</taxon>
        <taxon>Thermodesulfovibrionales</taxon>
        <taxon>Candidatus Magnetobacteriaceae</taxon>
        <taxon>Candidatus Magnetobacterium</taxon>
    </lineage>
</organism>
<gene>
    <name evidence="2" type="ORF">MBAV_002919</name>
</gene>
<dbReference type="AlphaFoldDB" id="A0A0F3GST4"/>
<dbReference type="InterPro" id="IPR013840">
    <property type="entry name" value="DNAligase_N"/>
</dbReference>
<feature type="domain" description="NAD-dependent DNA ligase N-terminal" evidence="1">
    <location>
        <begin position="7"/>
        <end position="199"/>
    </location>
</feature>
<dbReference type="SUPFAM" id="SSF56091">
    <property type="entry name" value="DNA ligase/mRNA capping enzyme, catalytic domain"/>
    <property type="match status" value="1"/>
</dbReference>
<proteinExistence type="predicted"/>
<sequence>MDRPTEEIAEHIARLVRELNDHNYRYHVLDTPVITDAQYDDMFHTLQGLEQTSGIILPDSPTQRVGAAPQEKFDKITHNLPMLSLQDTFSFDEVREFDRRIKRLLDRPVAVKYTVEPKYDGLAVELTYRDGLLHRASTRGDGYTGEDVTLNIRTIRSIPLRLLTEGIREIDLRGEVFITTADFEALNAEREASGAPLFA</sequence>
<dbReference type="Proteomes" id="UP000033423">
    <property type="component" value="Unassembled WGS sequence"/>
</dbReference>
<name>A0A0F3GST4_9BACT</name>
<dbReference type="Gene3D" id="3.30.470.30">
    <property type="entry name" value="DNA ligase/mRNA capping enzyme"/>
    <property type="match status" value="1"/>
</dbReference>
<dbReference type="GO" id="GO:0003911">
    <property type="term" value="F:DNA ligase (NAD+) activity"/>
    <property type="evidence" value="ECO:0007669"/>
    <property type="project" value="UniProtKB-EC"/>
</dbReference>
<evidence type="ECO:0000313" key="2">
    <source>
        <dbReference type="EMBL" id="KJU84887.1"/>
    </source>
</evidence>
<dbReference type="Pfam" id="PF01653">
    <property type="entry name" value="DNA_ligase_aden"/>
    <property type="match status" value="1"/>
</dbReference>
<dbReference type="EC" id="6.5.1.2" evidence="2"/>
<evidence type="ECO:0000259" key="1">
    <source>
        <dbReference type="SMART" id="SM00532"/>
    </source>
</evidence>
<dbReference type="EMBL" id="LACI01001251">
    <property type="protein sequence ID" value="KJU84887.1"/>
    <property type="molecule type" value="Genomic_DNA"/>
</dbReference>
<feature type="non-terminal residue" evidence="2">
    <location>
        <position position="199"/>
    </location>
</feature>
<keyword evidence="2" id="KW-0436">Ligase</keyword>
<protein>
    <submittedName>
        <fullName evidence="2">NAD-dependent DNA ligase, adenylation domain protein</fullName>
        <ecNumber evidence="2">6.5.1.2</ecNumber>
    </submittedName>
</protein>
<reference evidence="2 3" key="1">
    <citation type="submission" date="2015-02" db="EMBL/GenBank/DDBJ databases">
        <title>Single-cell genomics of uncultivated deep-branching MTB reveals a conserved set of magnetosome genes.</title>
        <authorList>
            <person name="Kolinko S."/>
            <person name="Richter M."/>
            <person name="Glockner F.O."/>
            <person name="Brachmann A."/>
            <person name="Schuler D."/>
        </authorList>
    </citation>
    <scope>NUCLEOTIDE SEQUENCE [LARGE SCALE GENOMIC DNA]</scope>
    <source>
        <strain evidence="2">TM-1</strain>
    </source>
</reference>